<evidence type="ECO:0000256" key="2">
    <source>
        <dbReference type="ARBA" id="ARBA00022679"/>
    </source>
</evidence>
<evidence type="ECO:0000256" key="5">
    <source>
        <dbReference type="ARBA" id="ARBA00022840"/>
    </source>
</evidence>
<dbReference type="GO" id="GO:0016989">
    <property type="term" value="F:sigma factor antagonist activity"/>
    <property type="evidence" value="ECO:0007669"/>
    <property type="project" value="InterPro"/>
</dbReference>
<evidence type="ECO:0000259" key="7">
    <source>
        <dbReference type="Pfam" id="PF13581"/>
    </source>
</evidence>
<evidence type="ECO:0000256" key="6">
    <source>
        <dbReference type="HAMAP-Rule" id="MF_00638"/>
    </source>
</evidence>
<dbReference type="Gene3D" id="3.30.565.10">
    <property type="entry name" value="Histidine kinase-like ATPase, C-terminal domain"/>
    <property type="match status" value="1"/>
</dbReference>
<evidence type="ECO:0000313" key="11">
    <source>
        <dbReference type="Proteomes" id="UP000677234"/>
    </source>
</evidence>
<protein>
    <recommendedName>
        <fullName evidence="6">Serine-protein kinase RsbW</fullName>
        <ecNumber evidence="6">2.7.11.1</ecNumber>
    </recommendedName>
    <alternativeName>
        <fullName evidence="6">Anti-sigma-B factor</fullName>
    </alternativeName>
    <alternativeName>
        <fullName evidence="6">Sigma-B negative effector RsbW</fullName>
    </alternativeName>
</protein>
<dbReference type="PANTHER" id="PTHR35526:SF9">
    <property type="entry name" value="SERINE-PROTEIN KINASE RSBW"/>
    <property type="match status" value="1"/>
</dbReference>
<dbReference type="NCBIfam" id="TIGR01924">
    <property type="entry name" value="rsbW_low_gc"/>
    <property type="match status" value="1"/>
</dbReference>
<evidence type="ECO:0000256" key="1">
    <source>
        <dbReference type="ARBA" id="ARBA00022527"/>
    </source>
</evidence>
<accession>A0A7T5JP99</accession>
<dbReference type="InterPro" id="IPR050267">
    <property type="entry name" value="Anti-sigma-factor_SerPK"/>
</dbReference>
<feature type="domain" description="Histidine kinase/HSP90-like ATPase" evidence="7">
    <location>
        <begin position="14"/>
        <end position="143"/>
    </location>
</feature>
<evidence type="ECO:0000313" key="8">
    <source>
        <dbReference type="EMBL" id="QQE74881.1"/>
    </source>
</evidence>
<dbReference type="KEGG" id="bcop:JD108_02560"/>
<sequence>MGQKPEAEVIELTLPARSEYVSIARLTVSGVANRMGFGYEEIEDIKLAVAEACTNVVEHAYGEQGWEPFRILCRLYSDRLVIEVIDRGKGFGFDEKRDGLKPIRVDIDIDEVVEGGLGLYLIHSVMDEVRVTTEDGVKVAMTKYLRQDEVSSDDRSITKTEA</sequence>
<dbReference type="GO" id="GO:0004674">
    <property type="term" value="F:protein serine/threonine kinase activity"/>
    <property type="evidence" value="ECO:0007669"/>
    <property type="project" value="UniProtKB-KW"/>
</dbReference>
<evidence type="ECO:0000256" key="4">
    <source>
        <dbReference type="ARBA" id="ARBA00022777"/>
    </source>
</evidence>
<keyword evidence="11" id="KW-1185">Reference proteome</keyword>
<dbReference type="InterPro" id="IPR003594">
    <property type="entry name" value="HATPase_dom"/>
</dbReference>
<keyword evidence="1 6" id="KW-0723">Serine/threonine-protein kinase</keyword>
<reference evidence="9" key="2">
    <citation type="submission" date="2021-04" db="EMBL/GenBank/DDBJ databases">
        <title>Brevibacillus composti FJAT-54423, complete genome.</title>
        <authorList>
            <person name="Tang R."/>
        </authorList>
    </citation>
    <scope>NUCLEOTIDE SEQUENCE</scope>
    <source>
        <strain evidence="9">FJAT-54424</strain>
    </source>
</reference>
<comment type="similarity">
    <text evidence="6">Belongs to the anti-sigma-factor family.</text>
</comment>
<keyword evidence="4 6" id="KW-0418">Kinase</keyword>
<evidence type="ECO:0000256" key="3">
    <source>
        <dbReference type="ARBA" id="ARBA00022741"/>
    </source>
</evidence>
<keyword evidence="5 6" id="KW-0067">ATP-binding</keyword>
<keyword evidence="2 6" id="KW-0808">Transferase</keyword>
<dbReference type="EMBL" id="CP066308">
    <property type="protein sequence ID" value="QQE74881.1"/>
    <property type="molecule type" value="Genomic_DNA"/>
</dbReference>
<dbReference type="EC" id="2.7.11.1" evidence="6"/>
<dbReference type="HAMAP" id="MF_00638">
    <property type="entry name" value="Anti_sigma_B"/>
    <property type="match status" value="1"/>
</dbReference>
<dbReference type="InterPro" id="IPR036890">
    <property type="entry name" value="HATPase_C_sf"/>
</dbReference>
<organism evidence="8 10">
    <name type="scientific">Brevibacillus composti</name>
    <dbReference type="NCBI Taxonomy" id="2796470"/>
    <lineage>
        <taxon>Bacteria</taxon>
        <taxon>Bacillati</taxon>
        <taxon>Bacillota</taxon>
        <taxon>Bacilli</taxon>
        <taxon>Bacillales</taxon>
        <taxon>Paenibacillaceae</taxon>
        <taxon>Brevibacillus</taxon>
    </lineage>
</organism>
<gene>
    <name evidence="6 8" type="primary">rsbW</name>
    <name evidence="8" type="ORF">JD108_02560</name>
    <name evidence="9" type="ORF">KDJ56_02560</name>
</gene>
<name>A0A7T5JP99_9BACL</name>
<comment type="catalytic activity">
    <reaction evidence="6">
        <text>L-threonyl-[protein] + ATP = O-phospho-L-threonyl-[protein] + ADP + H(+)</text>
        <dbReference type="Rhea" id="RHEA:46608"/>
        <dbReference type="Rhea" id="RHEA-COMP:11060"/>
        <dbReference type="Rhea" id="RHEA-COMP:11605"/>
        <dbReference type="ChEBI" id="CHEBI:15378"/>
        <dbReference type="ChEBI" id="CHEBI:30013"/>
        <dbReference type="ChEBI" id="CHEBI:30616"/>
        <dbReference type="ChEBI" id="CHEBI:61977"/>
        <dbReference type="ChEBI" id="CHEBI:456216"/>
        <dbReference type="EC" id="2.7.11.1"/>
    </reaction>
</comment>
<evidence type="ECO:0000313" key="10">
    <source>
        <dbReference type="Proteomes" id="UP000595847"/>
    </source>
</evidence>
<comment type="catalytic activity">
    <reaction evidence="6">
        <text>L-seryl-[protein] + ATP = O-phospho-L-seryl-[protein] + ADP + H(+)</text>
        <dbReference type="Rhea" id="RHEA:17989"/>
        <dbReference type="Rhea" id="RHEA-COMP:9863"/>
        <dbReference type="Rhea" id="RHEA-COMP:11604"/>
        <dbReference type="ChEBI" id="CHEBI:15378"/>
        <dbReference type="ChEBI" id="CHEBI:29999"/>
        <dbReference type="ChEBI" id="CHEBI:30616"/>
        <dbReference type="ChEBI" id="CHEBI:83421"/>
        <dbReference type="ChEBI" id="CHEBI:456216"/>
        <dbReference type="EC" id="2.7.11.1"/>
    </reaction>
</comment>
<dbReference type="Proteomes" id="UP000595847">
    <property type="component" value="Chromosome"/>
</dbReference>
<dbReference type="EMBL" id="CP073708">
    <property type="protein sequence ID" value="QUO41965.1"/>
    <property type="molecule type" value="Genomic_DNA"/>
</dbReference>
<dbReference type="SUPFAM" id="SSF55874">
    <property type="entry name" value="ATPase domain of HSP90 chaperone/DNA topoisomerase II/histidine kinase"/>
    <property type="match status" value="1"/>
</dbReference>
<dbReference type="Pfam" id="PF13581">
    <property type="entry name" value="HATPase_c_2"/>
    <property type="match status" value="1"/>
</dbReference>
<dbReference type="RefSeq" id="WP_198828449.1">
    <property type="nucleotide sequence ID" value="NZ_CP066308.1"/>
</dbReference>
<dbReference type="AlphaFoldDB" id="A0A7T5JP99"/>
<proteinExistence type="inferred from homology"/>
<comment type="function">
    <text evidence="6">Negative regulator of sigma-B activity. Phosphorylates and inactivates its specific antagonist protein, RsbV. Upon phosphorylation of RsbV, RsbW is released and binds to sigma-B, thereby blocking its ability to form an RNA polymerase holoenzyme (E-sigma-B).</text>
</comment>
<dbReference type="PANTHER" id="PTHR35526">
    <property type="entry name" value="ANTI-SIGMA-F FACTOR RSBW-RELATED"/>
    <property type="match status" value="1"/>
</dbReference>
<dbReference type="NCBIfam" id="NF003144">
    <property type="entry name" value="PRK04069.1"/>
    <property type="match status" value="1"/>
</dbReference>
<keyword evidence="3 6" id="KW-0547">Nucleotide-binding</keyword>
<dbReference type="InterPro" id="IPR010193">
    <property type="entry name" value="RsbW"/>
</dbReference>
<reference evidence="8 10" key="1">
    <citation type="submission" date="2020-12" db="EMBL/GenBank/DDBJ databases">
        <title>strain FJAT-54423T represents a novel species of the genus Brevibacillus.</title>
        <authorList>
            <person name="Tang R."/>
        </authorList>
    </citation>
    <scope>NUCLEOTIDE SEQUENCE [LARGE SCALE GENOMIC DNA]</scope>
    <source>
        <strain evidence="8 10">FJAT-54423</strain>
    </source>
</reference>
<dbReference type="Proteomes" id="UP000677234">
    <property type="component" value="Chromosome"/>
</dbReference>
<dbReference type="GO" id="GO:0005524">
    <property type="term" value="F:ATP binding"/>
    <property type="evidence" value="ECO:0007669"/>
    <property type="project" value="UniProtKB-KW"/>
</dbReference>
<evidence type="ECO:0000313" key="9">
    <source>
        <dbReference type="EMBL" id="QUO41965.1"/>
    </source>
</evidence>
<dbReference type="CDD" id="cd16936">
    <property type="entry name" value="HATPase_RsbW-like"/>
    <property type="match status" value="1"/>
</dbReference>